<dbReference type="PRINTS" id="PR00625">
    <property type="entry name" value="JDOMAIN"/>
</dbReference>
<protein>
    <recommendedName>
        <fullName evidence="2">J domain-containing protein</fullName>
    </recommendedName>
</protein>
<dbReference type="SMART" id="SM00271">
    <property type="entry name" value="DnaJ"/>
    <property type="match status" value="1"/>
</dbReference>
<proteinExistence type="predicted"/>
<dbReference type="PANTHER" id="PTHR44825:SF1">
    <property type="entry name" value="DNAJ HOMOLOG SUBFAMILY C MEMBER 4"/>
    <property type="match status" value="1"/>
</dbReference>
<dbReference type="Pfam" id="PF00226">
    <property type="entry name" value="DnaJ"/>
    <property type="match status" value="1"/>
</dbReference>
<dbReference type="PROSITE" id="PS50076">
    <property type="entry name" value="DNAJ_2"/>
    <property type="match status" value="1"/>
</dbReference>
<dbReference type="EMBL" id="CAUYUJ010017849">
    <property type="protein sequence ID" value="CAK0878452.1"/>
    <property type="molecule type" value="Genomic_DNA"/>
</dbReference>
<evidence type="ECO:0000259" key="2">
    <source>
        <dbReference type="PROSITE" id="PS50076"/>
    </source>
</evidence>
<evidence type="ECO:0000313" key="3">
    <source>
        <dbReference type="EMBL" id="CAK0878452.1"/>
    </source>
</evidence>
<sequence>MAATAVPTFTSMNPIWPIAVSIPESVPAMALTDSWSVSMAIAKSAIPAPSEDASYYELLGVDDEADLEAPSEDASYYELLGVDDEADLEALTVAYRQRALAEHPDKGGDAARFHEIARAFKVLSDPEARREYDEKLAKAEERAQLVEGGPAKGAAGMSAKQAQAPMARQKTAPMPGSKRQAKMRCGQPGNYNACAEEWKNMGSAFRVLMAITDDVTPEQKTEELMDKYAALPRGKDKKREWVNGLRGKDKQDFLFSSAIASGSPDYGRRDTRT</sequence>
<name>A0ABN9VXQ8_9DINO</name>
<feature type="region of interest" description="Disordered" evidence="1">
    <location>
        <begin position="149"/>
        <end position="184"/>
    </location>
</feature>
<dbReference type="SUPFAM" id="SSF46565">
    <property type="entry name" value="Chaperone J-domain"/>
    <property type="match status" value="1"/>
</dbReference>
<feature type="domain" description="J" evidence="2">
    <location>
        <begin position="75"/>
        <end position="136"/>
    </location>
</feature>
<dbReference type="Gene3D" id="1.10.287.110">
    <property type="entry name" value="DnaJ domain"/>
    <property type="match status" value="1"/>
</dbReference>
<dbReference type="CDD" id="cd06257">
    <property type="entry name" value="DnaJ"/>
    <property type="match status" value="1"/>
</dbReference>
<evidence type="ECO:0000256" key="1">
    <source>
        <dbReference type="SAM" id="MobiDB-lite"/>
    </source>
</evidence>
<dbReference type="InterPro" id="IPR052763">
    <property type="entry name" value="DnaJ_C4"/>
</dbReference>
<dbReference type="InterPro" id="IPR001623">
    <property type="entry name" value="DnaJ_domain"/>
</dbReference>
<dbReference type="InterPro" id="IPR036869">
    <property type="entry name" value="J_dom_sf"/>
</dbReference>
<keyword evidence="4" id="KW-1185">Reference proteome</keyword>
<gene>
    <name evidence="3" type="ORF">PCOR1329_LOCUS62212</name>
</gene>
<dbReference type="PANTHER" id="PTHR44825">
    <property type="match status" value="1"/>
</dbReference>
<evidence type="ECO:0000313" key="4">
    <source>
        <dbReference type="Proteomes" id="UP001189429"/>
    </source>
</evidence>
<accession>A0ABN9VXQ8</accession>
<reference evidence="3" key="1">
    <citation type="submission" date="2023-10" db="EMBL/GenBank/DDBJ databases">
        <authorList>
            <person name="Chen Y."/>
            <person name="Shah S."/>
            <person name="Dougan E. K."/>
            <person name="Thang M."/>
            <person name="Chan C."/>
        </authorList>
    </citation>
    <scope>NUCLEOTIDE SEQUENCE [LARGE SCALE GENOMIC DNA]</scope>
</reference>
<organism evidence="3 4">
    <name type="scientific">Prorocentrum cordatum</name>
    <dbReference type="NCBI Taxonomy" id="2364126"/>
    <lineage>
        <taxon>Eukaryota</taxon>
        <taxon>Sar</taxon>
        <taxon>Alveolata</taxon>
        <taxon>Dinophyceae</taxon>
        <taxon>Prorocentrales</taxon>
        <taxon>Prorocentraceae</taxon>
        <taxon>Prorocentrum</taxon>
    </lineage>
</organism>
<dbReference type="Proteomes" id="UP001189429">
    <property type="component" value="Unassembled WGS sequence"/>
</dbReference>
<comment type="caution">
    <text evidence="3">The sequence shown here is derived from an EMBL/GenBank/DDBJ whole genome shotgun (WGS) entry which is preliminary data.</text>
</comment>